<reference evidence="2" key="1">
    <citation type="submission" date="2017-08" db="EMBL/GenBank/DDBJ databases">
        <title>A dynamic microbial community with high functional redundancy inhabits the cold, oxic subseafloor aquifer.</title>
        <authorList>
            <person name="Tully B.J."/>
            <person name="Wheat C.G."/>
            <person name="Glazer B.T."/>
            <person name="Huber J.A."/>
        </authorList>
    </citation>
    <scope>NUCLEOTIDE SEQUENCE [LARGE SCALE GENOMIC DNA]</scope>
</reference>
<accession>A0A2A5B0T9</accession>
<gene>
    <name evidence="1" type="ORF">COA96_08170</name>
</gene>
<dbReference type="EMBL" id="NVVJ01000021">
    <property type="protein sequence ID" value="PCJ24961.1"/>
    <property type="molecule type" value="Genomic_DNA"/>
</dbReference>
<comment type="caution">
    <text evidence="1">The sequence shown here is derived from an EMBL/GenBank/DDBJ whole genome shotgun (WGS) entry which is preliminary data.</text>
</comment>
<proteinExistence type="predicted"/>
<evidence type="ECO:0000313" key="2">
    <source>
        <dbReference type="Proteomes" id="UP000218327"/>
    </source>
</evidence>
<dbReference type="AlphaFoldDB" id="A0A2A5B0T9"/>
<name>A0A2A5B0T9_9GAMM</name>
<evidence type="ECO:0000313" key="1">
    <source>
        <dbReference type="EMBL" id="PCJ24961.1"/>
    </source>
</evidence>
<dbReference type="Proteomes" id="UP000218327">
    <property type="component" value="Unassembled WGS sequence"/>
</dbReference>
<organism evidence="1 2">
    <name type="scientific">SAR86 cluster bacterium</name>
    <dbReference type="NCBI Taxonomy" id="2030880"/>
    <lineage>
        <taxon>Bacteria</taxon>
        <taxon>Pseudomonadati</taxon>
        <taxon>Pseudomonadota</taxon>
        <taxon>Gammaproteobacteria</taxon>
        <taxon>SAR86 cluster</taxon>
    </lineage>
</organism>
<protein>
    <submittedName>
        <fullName evidence="1">Uncharacterized protein</fullName>
    </submittedName>
</protein>
<sequence>MRLEIANLSHWTACGQQGARIVVNFAILFKWGHPPNGMHRIENTGEKIFFKDKKNAEFQYGVRRFLKSNRLSL</sequence>